<keyword evidence="13" id="KW-0732">Signal</keyword>
<evidence type="ECO:0000256" key="7">
    <source>
        <dbReference type="ARBA" id="ARBA00022737"/>
    </source>
</evidence>
<keyword evidence="7" id="KW-0677">Repeat</keyword>
<dbReference type="GeneTree" id="ENSGT00940000160259"/>
<evidence type="ECO:0000256" key="4">
    <source>
        <dbReference type="ARBA" id="ARBA00022490"/>
    </source>
</evidence>
<accession>A0A5F8G555</accession>
<dbReference type="GO" id="GO:0046872">
    <property type="term" value="F:metal ion binding"/>
    <property type="evidence" value="ECO:0007669"/>
    <property type="project" value="UniProtKB-KW"/>
</dbReference>
<dbReference type="FunCoup" id="A0A5F8G555">
    <property type="interactions" value="201"/>
</dbReference>
<feature type="domain" description="LIM zinc-binding" evidence="14">
    <location>
        <begin position="172"/>
        <end position="232"/>
    </location>
</feature>
<dbReference type="GO" id="GO:0005886">
    <property type="term" value="C:plasma membrane"/>
    <property type="evidence" value="ECO:0007669"/>
    <property type="project" value="Ensembl"/>
</dbReference>
<evidence type="ECO:0000256" key="11">
    <source>
        <dbReference type="PROSITE-ProRule" id="PRU00125"/>
    </source>
</evidence>
<dbReference type="PANTHER" id="PTHR24216:SF23">
    <property type="entry name" value="LEUPAXIN"/>
    <property type="match status" value="1"/>
</dbReference>
<evidence type="ECO:0000256" key="1">
    <source>
        <dbReference type="ARBA" id="ARBA00004246"/>
    </source>
</evidence>
<evidence type="ECO:0000256" key="10">
    <source>
        <dbReference type="ARBA" id="ARBA00023038"/>
    </source>
</evidence>
<dbReference type="Gene3D" id="2.10.110.10">
    <property type="entry name" value="Cysteine Rich Protein"/>
    <property type="match status" value="4"/>
</dbReference>
<dbReference type="AlphaFoldDB" id="A0A5F8G555"/>
<feature type="chain" id="PRO_5023829215" evidence="13">
    <location>
        <begin position="28"/>
        <end position="409"/>
    </location>
</feature>
<gene>
    <name evidence="15" type="primary">LPXN</name>
</gene>
<evidence type="ECO:0000256" key="12">
    <source>
        <dbReference type="SAM" id="MobiDB-lite"/>
    </source>
</evidence>
<dbReference type="PROSITE" id="PS50023">
    <property type="entry name" value="LIM_DOMAIN_2"/>
    <property type="match status" value="4"/>
</dbReference>
<sequence length="409" mass="45952">MRGGVGGRFCLVRRGLVMCYLTSFCSSFLGGPDAVLEELERSSLGESDEDPRPLLQPSNDGKMEAAKACPVQNDTQPVPVQIRYTTKSEDVNIYSTVQEPEPRRLPQATSAAAQLDELMAHLCQMQAKVMEKSDGPKEPLPKKNDSSASLDTMLGGLEQDLQDLGIATVPKGHCASCQKPIVGKMITALGWTWHPEHFVCTHCKKEIGCSSPFFERNGSAYCSQDYHQLFSPRCAYCAAPILDKVLTAMDQTWHPEHFFCSHCGEVFNEEGFLEKDKKPYCRRDFLAMFAPKCRGCNRPVLENYLSAMDAVWHPECFVCGDCFKPFSTASFFELHGQPFCELHYHHRRGTICPGCEQPIRGRCVSAMGRRFHPEHFVCAFCLSQLNKGVFREKNDKAYCQPCFVKLFPL</sequence>
<protein>
    <submittedName>
        <fullName evidence="15">Leupaxin</fullName>
    </submittedName>
</protein>
<dbReference type="FunFam" id="2.10.110.10:FF:000008">
    <property type="entry name" value="Paxillin isoform 1"/>
    <property type="match status" value="1"/>
</dbReference>
<reference evidence="15" key="3">
    <citation type="submission" date="2025-09" db="UniProtKB">
        <authorList>
            <consortium name="Ensembl"/>
        </authorList>
    </citation>
    <scope>IDENTIFICATION</scope>
</reference>
<evidence type="ECO:0000256" key="6">
    <source>
        <dbReference type="ARBA" id="ARBA00022723"/>
    </source>
</evidence>
<dbReference type="PANTHER" id="PTHR24216">
    <property type="entry name" value="PAXILLIN-RELATED"/>
    <property type="match status" value="1"/>
</dbReference>
<feature type="domain" description="LIM zinc-binding" evidence="14">
    <location>
        <begin position="291"/>
        <end position="350"/>
    </location>
</feature>
<feature type="signal peptide" evidence="13">
    <location>
        <begin position="1"/>
        <end position="27"/>
    </location>
</feature>
<dbReference type="FunFam" id="2.10.110.10:FF:000018">
    <property type="entry name" value="Paxillin isoform 1"/>
    <property type="match status" value="1"/>
</dbReference>
<reference evidence="15 16" key="1">
    <citation type="journal article" date="2007" name="Nature">
        <title>Genome of the marsupial Monodelphis domestica reveals innovation in non-coding sequences.</title>
        <authorList>
            <person name="Mikkelsen T.S."/>
            <person name="Wakefield M.J."/>
            <person name="Aken B."/>
            <person name="Amemiya C.T."/>
            <person name="Chang J.L."/>
            <person name="Duke S."/>
            <person name="Garber M."/>
            <person name="Gentles A.J."/>
            <person name="Goodstadt L."/>
            <person name="Heger A."/>
            <person name="Jurka J."/>
            <person name="Kamal M."/>
            <person name="Mauceli E."/>
            <person name="Searle S.M."/>
            <person name="Sharpe T."/>
            <person name="Baker M.L."/>
            <person name="Batzer M.A."/>
            <person name="Benos P.V."/>
            <person name="Belov K."/>
            <person name="Clamp M."/>
            <person name="Cook A."/>
            <person name="Cuff J."/>
            <person name="Das R."/>
            <person name="Davidow L."/>
            <person name="Deakin J.E."/>
            <person name="Fazzari M.J."/>
            <person name="Glass J.L."/>
            <person name="Grabherr M."/>
            <person name="Greally J.M."/>
            <person name="Gu W."/>
            <person name="Hore T.A."/>
            <person name="Huttley G.A."/>
            <person name="Kleber M."/>
            <person name="Jirtle R.L."/>
            <person name="Koina E."/>
            <person name="Lee J.T."/>
            <person name="Mahony S."/>
            <person name="Marra M.A."/>
            <person name="Miller R.D."/>
            <person name="Nicholls R.D."/>
            <person name="Oda M."/>
            <person name="Papenfuss A.T."/>
            <person name="Parra Z.E."/>
            <person name="Pollock D.D."/>
            <person name="Ray D.A."/>
            <person name="Schein J.E."/>
            <person name="Speed T.P."/>
            <person name="Thompson K."/>
            <person name="VandeBerg J.L."/>
            <person name="Wade C.M."/>
            <person name="Walker J.A."/>
            <person name="Waters P.D."/>
            <person name="Webber C."/>
            <person name="Weidman J.R."/>
            <person name="Xie X."/>
            <person name="Zody M.C."/>
            <person name="Baldwin J."/>
            <person name="Abdouelleil A."/>
            <person name="Abdulkadir J."/>
            <person name="Abebe A."/>
            <person name="Abera B."/>
            <person name="Abreu J."/>
            <person name="Acer S.C."/>
            <person name="Aftuck L."/>
            <person name="Alexander A."/>
            <person name="An P."/>
            <person name="Anderson E."/>
            <person name="Anderson S."/>
            <person name="Arachi H."/>
            <person name="Azer M."/>
            <person name="Bachantsang P."/>
            <person name="Barry A."/>
            <person name="Bayul T."/>
            <person name="Berlin A."/>
            <person name="Bessette D."/>
            <person name="Bloom T."/>
            <person name="Bloom T."/>
            <person name="Boguslavskiy L."/>
            <person name="Bonnet C."/>
            <person name="Boukhgalter B."/>
            <person name="Bourzgui I."/>
            <person name="Brown A."/>
            <person name="Cahill P."/>
            <person name="Channer S."/>
            <person name="Cheshatsang Y."/>
            <person name="Chuda L."/>
            <person name="Citroen M."/>
            <person name="Collymore A."/>
            <person name="Cooke P."/>
            <person name="Costello M."/>
            <person name="D'Aco K."/>
            <person name="Daza R."/>
            <person name="De Haan G."/>
            <person name="DeGray S."/>
            <person name="DeMaso C."/>
            <person name="Dhargay N."/>
            <person name="Dooley K."/>
            <person name="Dooley E."/>
            <person name="Doricent M."/>
            <person name="Dorje P."/>
            <person name="Dorjee K."/>
            <person name="Dupes A."/>
            <person name="Elong R."/>
            <person name="Falk J."/>
            <person name="Farina A."/>
            <person name="Faro S."/>
            <person name="Ferguson D."/>
            <person name="Fisher S."/>
            <person name="Foley C.D."/>
            <person name="Franke A."/>
            <person name="Friedrich D."/>
            <person name="Gadbois L."/>
            <person name="Gearin G."/>
            <person name="Gearin C.R."/>
            <person name="Giannoukos G."/>
            <person name="Goode T."/>
            <person name="Graham J."/>
            <person name="Grandbois E."/>
            <person name="Grewal S."/>
            <person name="Gyaltsen K."/>
            <person name="Hafez N."/>
            <person name="Hagos B."/>
            <person name="Hall J."/>
            <person name="Henson C."/>
            <person name="Hollinger A."/>
            <person name="Honan T."/>
            <person name="Huard M.D."/>
            <person name="Hughes L."/>
            <person name="Hurhula B."/>
            <person name="Husby M.E."/>
            <person name="Kamat A."/>
            <person name="Kanga B."/>
            <person name="Kashin S."/>
            <person name="Khazanovich D."/>
            <person name="Kisner P."/>
            <person name="Lance K."/>
            <person name="Lara M."/>
            <person name="Lee W."/>
            <person name="Lennon N."/>
            <person name="Letendre F."/>
            <person name="LeVine R."/>
            <person name="Lipovsky A."/>
            <person name="Liu X."/>
            <person name="Liu J."/>
            <person name="Liu S."/>
            <person name="Lokyitsang T."/>
            <person name="Lokyitsang Y."/>
            <person name="Lubonja R."/>
            <person name="Lui A."/>
            <person name="MacDonald P."/>
            <person name="Magnisalis V."/>
            <person name="Maru K."/>
            <person name="Matthews C."/>
            <person name="McCusker W."/>
            <person name="McDonough S."/>
            <person name="Mehta T."/>
            <person name="Meldrim J."/>
            <person name="Meneus L."/>
            <person name="Mihai O."/>
            <person name="Mihalev A."/>
            <person name="Mihova T."/>
            <person name="Mittelman R."/>
            <person name="Mlenga V."/>
            <person name="Montmayeur A."/>
            <person name="Mulrain L."/>
            <person name="Navidi A."/>
            <person name="Naylor J."/>
            <person name="Negash T."/>
            <person name="Nguyen T."/>
            <person name="Nguyen N."/>
            <person name="Nicol R."/>
            <person name="Norbu C."/>
            <person name="Norbu N."/>
            <person name="Novod N."/>
            <person name="O'Neill B."/>
            <person name="Osman S."/>
            <person name="Markiewicz E."/>
            <person name="Oyono O.L."/>
            <person name="Patti C."/>
            <person name="Phunkhang P."/>
            <person name="Pierre F."/>
            <person name="Priest M."/>
            <person name="Raghuraman S."/>
            <person name="Rege F."/>
            <person name="Reyes R."/>
            <person name="Rise C."/>
            <person name="Rogov P."/>
            <person name="Ross K."/>
            <person name="Ryan E."/>
            <person name="Settipalli S."/>
            <person name="Shea T."/>
            <person name="Sherpa N."/>
            <person name="Shi L."/>
            <person name="Shih D."/>
            <person name="Sparrow T."/>
            <person name="Spaulding J."/>
            <person name="Stalker J."/>
            <person name="Stange-Thomann N."/>
            <person name="Stavropoulos S."/>
            <person name="Stone C."/>
            <person name="Strader C."/>
            <person name="Tesfaye S."/>
            <person name="Thomson T."/>
            <person name="Thoulutsang Y."/>
            <person name="Thoulutsang D."/>
            <person name="Topham K."/>
            <person name="Topping I."/>
            <person name="Tsamla T."/>
            <person name="Vassiliev H."/>
            <person name="Vo A."/>
            <person name="Wangchuk T."/>
            <person name="Wangdi T."/>
            <person name="Weiand M."/>
            <person name="Wilkinson J."/>
            <person name="Wilson A."/>
            <person name="Yadav S."/>
            <person name="Young G."/>
            <person name="Yu Q."/>
            <person name="Zembek L."/>
            <person name="Zhong D."/>
            <person name="Zimmer A."/>
            <person name="Zwirko Z."/>
            <person name="Jaffe D.B."/>
            <person name="Alvarez P."/>
            <person name="Brockman W."/>
            <person name="Butler J."/>
            <person name="Chin C."/>
            <person name="Gnerre S."/>
            <person name="MacCallum I."/>
            <person name="Graves J.A."/>
            <person name="Ponting C.P."/>
            <person name="Breen M."/>
            <person name="Samollow P.B."/>
            <person name="Lander E.S."/>
            <person name="Lindblad-Toh K."/>
        </authorList>
    </citation>
    <scope>NUCLEOTIDE SEQUENCE [LARGE SCALE GENOMIC DNA]</scope>
</reference>
<dbReference type="PROSITE" id="PS00478">
    <property type="entry name" value="LIM_DOMAIN_1"/>
    <property type="match status" value="2"/>
</dbReference>
<dbReference type="CDD" id="cd09410">
    <property type="entry name" value="LIM3_Leupaxin"/>
    <property type="match status" value="1"/>
</dbReference>
<feature type="domain" description="LIM zinc-binding" evidence="14">
    <location>
        <begin position="233"/>
        <end position="290"/>
    </location>
</feature>
<feature type="domain" description="LIM zinc-binding" evidence="14">
    <location>
        <begin position="351"/>
        <end position="409"/>
    </location>
</feature>
<dbReference type="GO" id="GO:0005829">
    <property type="term" value="C:cytosol"/>
    <property type="evidence" value="ECO:0007669"/>
    <property type="project" value="Ensembl"/>
</dbReference>
<dbReference type="GO" id="GO:0050859">
    <property type="term" value="P:negative regulation of B cell receptor signaling pathway"/>
    <property type="evidence" value="ECO:0007669"/>
    <property type="project" value="Ensembl"/>
</dbReference>
<dbReference type="CDD" id="cd09339">
    <property type="entry name" value="LIM4_Paxillin_like"/>
    <property type="match status" value="1"/>
</dbReference>
<keyword evidence="5" id="KW-0597">Phosphoprotein</keyword>
<keyword evidence="6 11" id="KW-0479">Metal-binding</keyword>
<evidence type="ECO:0000256" key="9">
    <source>
        <dbReference type="ARBA" id="ARBA00022949"/>
    </source>
</evidence>
<keyword evidence="9" id="KW-0965">Cell junction</keyword>
<dbReference type="Pfam" id="PF00412">
    <property type="entry name" value="LIM"/>
    <property type="match status" value="4"/>
</dbReference>
<keyword evidence="8 11" id="KW-0862">Zinc</keyword>
<dbReference type="Ensembl" id="ENSMODT00000077714.1">
    <property type="protein sequence ID" value="ENSMODP00000042575.1"/>
    <property type="gene ID" value="ENSMODG00000020172.4"/>
</dbReference>
<dbReference type="FunFam" id="2.10.110.10:FF:000012">
    <property type="entry name" value="Paxillin isoform 1"/>
    <property type="match status" value="1"/>
</dbReference>
<dbReference type="GO" id="GO:0007162">
    <property type="term" value="P:negative regulation of cell adhesion"/>
    <property type="evidence" value="ECO:0007669"/>
    <property type="project" value="Ensembl"/>
</dbReference>
<dbReference type="OMA" id="YCQPCFT"/>
<keyword evidence="16" id="KW-1185">Reference proteome</keyword>
<dbReference type="SUPFAM" id="SSF57716">
    <property type="entry name" value="Glucocorticoid receptor-like (DNA-binding domain)"/>
    <property type="match status" value="5"/>
</dbReference>
<dbReference type="GO" id="GO:0005925">
    <property type="term" value="C:focal adhesion"/>
    <property type="evidence" value="ECO:0007669"/>
    <property type="project" value="UniProtKB-SubCell"/>
</dbReference>
<organism evidence="15 16">
    <name type="scientific">Monodelphis domestica</name>
    <name type="common">Gray short-tailed opossum</name>
    <dbReference type="NCBI Taxonomy" id="13616"/>
    <lineage>
        <taxon>Eukaryota</taxon>
        <taxon>Metazoa</taxon>
        <taxon>Chordata</taxon>
        <taxon>Craniata</taxon>
        <taxon>Vertebrata</taxon>
        <taxon>Euteleostomi</taxon>
        <taxon>Mammalia</taxon>
        <taxon>Metatheria</taxon>
        <taxon>Didelphimorphia</taxon>
        <taxon>Didelphidae</taxon>
        <taxon>Monodelphis</taxon>
    </lineage>
</organism>
<dbReference type="SMART" id="SM00132">
    <property type="entry name" value="LIM"/>
    <property type="match status" value="4"/>
</dbReference>
<keyword evidence="10 11" id="KW-0440">LIM domain</keyword>
<dbReference type="Bgee" id="ENSMODG00000020172">
    <property type="expression patterns" value="Expressed in blood and 16 other cell types or tissues"/>
</dbReference>
<dbReference type="GO" id="GO:0016607">
    <property type="term" value="C:nuclear speck"/>
    <property type="evidence" value="ECO:0007669"/>
    <property type="project" value="Ensembl"/>
</dbReference>
<keyword evidence="4" id="KW-0963">Cytoplasm</keyword>
<dbReference type="GO" id="GO:0033628">
    <property type="term" value="P:regulation of cell adhesion mediated by integrin"/>
    <property type="evidence" value="ECO:0007669"/>
    <property type="project" value="Ensembl"/>
</dbReference>
<dbReference type="Proteomes" id="UP000002280">
    <property type="component" value="Chromosome 5"/>
</dbReference>
<evidence type="ECO:0000259" key="14">
    <source>
        <dbReference type="PROSITE" id="PS50023"/>
    </source>
</evidence>
<evidence type="ECO:0000313" key="15">
    <source>
        <dbReference type="Ensembl" id="ENSMODP00000042575.1"/>
    </source>
</evidence>
<dbReference type="STRING" id="13616.ENSMODP00000042575"/>
<reference evidence="15" key="2">
    <citation type="submission" date="2025-08" db="UniProtKB">
        <authorList>
            <consortium name="Ensembl"/>
        </authorList>
    </citation>
    <scope>IDENTIFICATION</scope>
</reference>
<dbReference type="InParanoid" id="A0A5F8G555"/>
<dbReference type="GO" id="GO:0003712">
    <property type="term" value="F:transcription coregulator activity"/>
    <property type="evidence" value="ECO:0007669"/>
    <property type="project" value="Ensembl"/>
</dbReference>
<dbReference type="FunFam" id="2.10.110.10:FF:000009">
    <property type="entry name" value="Paxillin isoform 1"/>
    <property type="match status" value="1"/>
</dbReference>
<comment type="similarity">
    <text evidence="3">Belongs to the paxillin family.</text>
</comment>
<proteinExistence type="inferred from homology"/>
<evidence type="ECO:0000256" key="8">
    <source>
        <dbReference type="ARBA" id="ARBA00022833"/>
    </source>
</evidence>
<name>A0A5F8G555_MONDO</name>
<evidence type="ECO:0000256" key="2">
    <source>
        <dbReference type="ARBA" id="ARBA00004496"/>
    </source>
</evidence>
<dbReference type="GO" id="GO:0002102">
    <property type="term" value="C:podosome"/>
    <property type="evidence" value="ECO:0007669"/>
    <property type="project" value="Ensembl"/>
</dbReference>
<comment type="subcellular location">
    <subcellularLocation>
        <location evidence="1">Cell junction</location>
        <location evidence="1">Focal adhesion</location>
    </subcellularLocation>
    <subcellularLocation>
        <location evidence="2">Cytoplasm</location>
    </subcellularLocation>
</comment>
<evidence type="ECO:0000256" key="5">
    <source>
        <dbReference type="ARBA" id="ARBA00022553"/>
    </source>
</evidence>
<feature type="region of interest" description="Disordered" evidence="12">
    <location>
        <begin position="41"/>
        <end position="70"/>
    </location>
</feature>
<evidence type="ECO:0000256" key="13">
    <source>
        <dbReference type="SAM" id="SignalP"/>
    </source>
</evidence>
<evidence type="ECO:0000256" key="3">
    <source>
        <dbReference type="ARBA" id="ARBA00005813"/>
    </source>
</evidence>
<evidence type="ECO:0000313" key="16">
    <source>
        <dbReference type="Proteomes" id="UP000002280"/>
    </source>
</evidence>
<dbReference type="InterPro" id="IPR001781">
    <property type="entry name" value="Znf_LIM"/>
</dbReference>